<sequence>MNCGNTCAPYFRPFRCLATFQYVAEMYLCFRGSSSFRPIRPPHPLDAHVRRGTTNRGRCLIRRSKSSTSLTSALHSPNLEYRQYFGVSSPIISYRRPDWYLKRMANQAPGHHYVLARLKPA</sequence>
<dbReference type="Proteomes" id="UP000076761">
    <property type="component" value="Unassembled WGS sequence"/>
</dbReference>
<gene>
    <name evidence="1" type="ORF">NEOLEDRAFT_783771</name>
</gene>
<dbReference type="AlphaFoldDB" id="A0A165UXJ8"/>
<reference evidence="1 2" key="1">
    <citation type="journal article" date="2016" name="Mol. Biol. Evol.">
        <title>Comparative Genomics of Early-Diverging Mushroom-Forming Fungi Provides Insights into the Origins of Lignocellulose Decay Capabilities.</title>
        <authorList>
            <person name="Nagy L.G."/>
            <person name="Riley R."/>
            <person name="Tritt A."/>
            <person name="Adam C."/>
            <person name="Daum C."/>
            <person name="Floudas D."/>
            <person name="Sun H."/>
            <person name="Yadav J.S."/>
            <person name="Pangilinan J."/>
            <person name="Larsson K.H."/>
            <person name="Matsuura K."/>
            <person name="Barry K."/>
            <person name="Labutti K."/>
            <person name="Kuo R."/>
            <person name="Ohm R.A."/>
            <person name="Bhattacharya S.S."/>
            <person name="Shirouzu T."/>
            <person name="Yoshinaga Y."/>
            <person name="Martin F.M."/>
            <person name="Grigoriev I.V."/>
            <person name="Hibbett D.S."/>
        </authorList>
    </citation>
    <scope>NUCLEOTIDE SEQUENCE [LARGE SCALE GENOMIC DNA]</scope>
    <source>
        <strain evidence="1 2">HHB14362 ss-1</strain>
    </source>
</reference>
<proteinExistence type="predicted"/>
<accession>A0A165UXJ8</accession>
<organism evidence="1 2">
    <name type="scientific">Neolentinus lepideus HHB14362 ss-1</name>
    <dbReference type="NCBI Taxonomy" id="1314782"/>
    <lineage>
        <taxon>Eukaryota</taxon>
        <taxon>Fungi</taxon>
        <taxon>Dikarya</taxon>
        <taxon>Basidiomycota</taxon>
        <taxon>Agaricomycotina</taxon>
        <taxon>Agaricomycetes</taxon>
        <taxon>Gloeophyllales</taxon>
        <taxon>Gloeophyllaceae</taxon>
        <taxon>Neolentinus</taxon>
    </lineage>
</organism>
<evidence type="ECO:0000313" key="2">
    <source>
        <dbReference type="Proteomes" id="UP000076761"/>
    </source>
</evidence>
<dbReference type="InParanoid" id="A0A165UXJ8"/>
<protein>
    <submittedName>
        <fullName evidence="1">Uncharacterized protein</fullName>
    </submittedName>
</protein>
<name>A0A165UXJ8_9AGAM</name>
<keyword evidence="2" id="KW-1185">Reference proteome</keyword>
<evidence type="ECO:0000313" key="1">
    <source>
        <dbReference type="EMBL" id="KZT28849.1"/>
    </source>
</evidence>
<dbReference type="EMBL" id="KV425556">
    <property type="protein sequence ID" value="KZT28849.1"/>
    <property type="molecule type" value="Genomic_DNA"/>
</dbReference>